<accession>Q97CJ0</accession>
<dbReference type="GO" id="GO:0004527">
    <property type="term" value="F:exonuclease activity"/>
    <property type="evidence" value="ECO:0007669"/>
    <property type="project" value="UniProtKB-KW"/>
</dbReference>
<keyword evidence="5" id="KW-0540">Nuclease</keyword>
<dbReference type="OrthoDB" id="57429at2157"/>
<dbReference type="PANTHER" id="PTHR36528">
    <property type="entry name" value="CRISPR SYSTEM SINGLE-STRAND-SPECIFIC DEOXYRIBONUCLEASE CAS10/CSM1 (SUBTYPE III-A)"/>
    <property type="match status" value="1"/>
</dbReference>
<keyword evidence="4" id="KW-0808">Transferase</keyword>
<evidence type="ECO:0000256" key="12">
    <source>
        <dbReference type="ARBA" id="ARBA00032922"/>
    </source>
</evidence>
<dbReference type="Pfam" id="PF18211">
    <property type="entry name" value="Csm1_B"/>
    <property type="match status" value="1"/>
</dbReference>
<dbReference type="InterPro" id="IPR041062">
    <property type="entry name" value="Csm1_B"/>
</dbReference>
<dbReference type="GO" id="GO:0016740">
    <property type="term" value="F:transferase activity"/>
    <property type="evidence" value="ECO:0007669"/>
    <property type="project" value="UniProtKB-KW"/>
</dbReference>
<dbReference type="Pfam" id="PF01966">
    <property type="entry name" value="HD"/>
    <property type="match status" value="1"/>
</dbReference>
<comment type="similarity">
    <text evidence="2">Belongs to the CRISPR-associated Cas10/Csm1 family.</text>
</comment>
<dbReference type="CDD" id="cd09680">
    <property type="entry name" value="Cas10_III"/>
    <property type="match status" value="1"/>
</dbReference>
<dbReference type="Gene3D" id="1.10.3210.10">
    <property type="entry name" value="Hypothetical protein af1432"/>
    <property type="match status" value="1"/>
</dbReference>
<dbReference type="Gene3D" id="3.30.70.270">
    <property type="match status" value="1"/>
</dbReference>
<evidence type="ECO:0000256" key="7">
    <source>
        <dbReference type="ARBA" id="ARBA00022759"/>
    </source>
</evidence>
<evidence type="ECO:0000256" key="6">
    <source>
        <dbReference type="ARBA" id="ARBA00022741"/>
    </source>
</evidence>
<dbReference type="RefSeq" id="WP_010916368.1">
    <property type="nucleotide sequence ID" value="NC_002689.2"/>
</dbReference>
<keyword evidence="16" id="KW-1185">Reference proteome</keyword>
<evidence type="ECO:0000259" key="13">
    <source>
        <dbReference type="PROSITE" id="PS50887"/>
    </source>
</evidence>
<keyword evidence="8" id="KW-0378">Hydrolase</keyword>
<evidence type="ECO:0000256" key="2">
    <source>
        <dbReference type="ARBA" id="ARBA00005700"/>
    </source>
</evidence>
<evidence type="ECO:0000313" key="15">
    <source>
        <dbReference type="EMBL" id="BAB59253.1"/>
    </source>
</evidence>
<evidence type="ECO:0000256" key="4">
    <source>
        <dbReference type="ARBA" id="ARBA00022679"/>
    </source>
</evidence>
<dbReference type="PROSITE" id="PS50887">
    <property type="entry name" value="GGDEF"/>
    <property type="match status" value="1"/>
</dbReference>
<dbReference type="KEGG" id="tvo:TVG0115828"/>
<dbReference type="EMBL" id="BA000011">
    <property type="protein sequence ID" value="BAB59253.1"/>
    <property type="molecule type" value="Genomic_DNA"/>
</dbReference>
<evidence type="ECO:0000313" key="16">
    <source>
        <dbReference type="Proteomes" id="UP000001017"/>
    </source>
</evidence>
<dbReference type="SUPFAM" id="SSF109604">
    <property type="entry name" value="HD-domain/PDEase-like"/>
    <property type="match status" value="1"/>
</dbReference>
<gene>
    <name evidence="15" type="ORF">TVG0115828</name>
</gene>
<protein>
    <recommendedName>
        <fullName evidence="3">CRISPR system single-strand-specific deoxyribonuclease Cas10/Csm1 (subtype III-A)</fullName>
    </recommendedName>
    <alternativeName>
        <fullName evidence="12">Cyclic oligoadenylate synthase</fullName>
    </alternativeName>
</protein>
<dbReference type="GeneID" id="1441598"/>
<evidence type="ECO:0000256" key="11">
    <source>
        <dbReference type="ARBA" id="ARBA00023118"/>
    </source>
</evidence>
<evidence type="ECO:0000259" key="14">
    <source>
        <dbReference type="PROSITE" id="PS51831"/>
    </source>
</evidence>
<dbReference type="HOGENOM" id="CLU_017487_0_0_2"/>
<dbReference type="GO" id="GO:0051607">
    <property type="term" value="P:defense response to virus"/>
    <property type="evidence" value="ECO:0007669"/>
    <property type="project" value="UniProtKB-KW"/>
</dbReference>
<dbReference type="Proteomes" id="UP000001017">
    <property type="component" value="Chromosome"/>
</dbReference>
<dbReference type="InterPro" id="IPR043128">
    <property type="entry name" value="Rev_trsase/Diguanyl_cyclase"/>
</dbReference>
<dbReference type="AlphaFoldDB" id="Q97CJ0"/>
<reference evidence="15 16" key="1">
    <citation type="journal article" date="1999" name="Proc. Jpn. Acad.">
        <title>Determination of the complete genomic DNA sequence of Thermoplasma volvanium GSS1.</title>
        <authorList>
            <person name="Kawashima T."/>
            <person name="Yamamoto Y."/>
            <person name="Aramaki H."/>
            <person name="Nunoshiba T."/>
            <person name="Kawamoto T."/>
            <person name="Watanabe K."/>
            <person name="Yamazaki M."/>
            <person name="Kanehori K."/>
            <person name="Amano N."/>
            <person name="Ohya Y."/>
            <person name="Makino K."/>
            <person name="Suzuki M."/>
        </authorList>
    </citation>
    <scope>NUCLEOTIDE SEQUENCE [LARGE SCALE GENOMIC DNA]</scope>
    <source>
        <strain evidence="16">ATCC 51530 / DSM 4299 / JCM 9571 / NBRC 15438 / GSS1</strain>
    </source>
</reference>
<evidence type="ECO:0000256" key="9">
    <source>
        <dbReference type="ARBA" id="ARBA00022839"/>
    </source>
</evidence>
<dbReference type="PaxDb" id="273116-14324325"/>
<evidence type="ECO:0000256" key="10">
    <source>
        <dbReference type="ARBA" id="ARBA00022840"/>
    </source>
</evidence>
<sequence length="775" mass="90617">MDNDEFVLITASILHDIGKIQQRYKLSEKHADLGYQFIKEIKYSNKDMERIANLVKHHHHDPDKTELDGRDKKLLKILQIADRKSAAHDREDRDLGEYRDIKLHKISNEIQIKDMKDTNCTYELKTLDDQENKAANSGYKYLYNKVKADIDKLNFNEPDKYKFFNTLNSILYKDTVAIPSAFYYSKPDIPLYHHLKLTAAIALSLYRNLKSSDIEISDDDKNPFFILLMCNLSGIQDYIFRHYKSEAADEKGTKRLKGRSFMIKLFTDSIESYIINEFNLYRFNVVWEKSDGFLLLMDNNEENIKKLEDIKKNIDLGLIEKKRGITANIAWVTASLDDFTTLAVNRNLELEGENDNFKVKMQCLYNNIDKAKRMKMSEIFSDNAIERDVKFGHSITNMCESCGMDSIYDNAKCIGCLEEENIGSSLYKYSNIITDIDNSYNADNRKNIILFHYGNKYIKYYFSDHEEKEVIKIYDYNNIDSNYNNWRFILQAKYVPLYDDVRSIKPFSDYFKDESEHKMLGVLKADVDDMGLIVAAGLKRTTISKLASLTFEFEYFFSVKLDEIAQQNKDIYIVYSGGDDVTAVGEINKLIKFISDFHNEFNKYFCKKINISAGVTVVSPKFPLRRAVLIAEENLKKAKENRTEKNSIRIFDTTMGWDTYDKMNEIGEYIYKKAYNNEEPNKNKLGKGFPYFLNNLGKAYNKRIEKGTEITDKIASGSVTIPCPMLYYYISRNYKSKDENEKKELINRLCEKDYENWKYMNYLSSYIVIKIRSGE</sequence>
<dbReference type="InterPro" id="IPR052117">
    <property type="entry name" value="Cas10/Csm1_subtype-III-A"/>
</dbReference>
<keyword evidence="6" id="KW-0547">Nucleotide-binding</keyword>
<evidence type="ECO:0000256" key="8">
    <source>
        <dbReference type="ARBA" id="ARBA00022801"/>
    </source>
</evidence>
<dbReference type="GO" id="GO:0005524">
    <property type="term" value="F:ATP binding"/>
    <property type="evidence" value="ECO:0007669"/>
    <property type="project" value="UniProtKB-KW"/>
</dbReference>
<feature type="domain" description="GGDEF" evidence="13">
    <location>
        <begin position="518"/>
        <end position="653"/>
    </location>
</feature>
<organism evidence="15 16">
    <name type="scientific">Thermoplasma volcanium (strain ATCC 51530 / DSM 4299 / JCM 9571 / NBRC 15438 / GSS1)</name>
    <dbReference type="NCBI Taxonomy" id="273116"/>
    <lineage>
        <taxon>Archaea</taxon>
        <taxon>Methanobacteriati</taxon>
        <taxon>Thermoplasmatota</taxon>
        <taxon>Thermoplasmata</taxon>
        <taxon>Thermoplasmatales</taxon>
        <taxon>Thermoplasmataceae</taxon>
        <taxon>Thermoplasma</taxon>
    </lineage>
</organism>
<evidence type="ECO:0000256" key="3">
    <source>
        <dbReference type="ARBA" id="ARBA00014333"/>
    </source>
</evidence>
<name>Q97CJ0_THEVO</name>
<dbReference type="GO" id="GO:0004519">
    <property type="term" value="F:endonuclease activity"/>
    <property type="evidence" value="ECO:0007669"/>
    <property type="project" value="UniProtKB-KW"/>
</dbReference>
<keyword evidence="9" id="KW-0269">Exonuclease</keyword>
<reference evidence="15 16" key="2">
    <citation type="journal article" date="2000" name="Proc. Natl. Acad. Sci. U.S.A.">
        <title>Archaeal adaptation to higher temperatures revealed by genomic sequence of Thermoplasma volcanium.</title>
        <authorList>
            <person name="Kawashima T."/>
            <person name="Amano N."/>
            <person name="Koike H."/>
            <person name="Makino S."/>
            <person name="Higuchi S."/>
            <person name="Kawashima-Ohya Y."/>
            <person name="Watanabe K."/>
            <person name="Yamazaki M."/>
            <person name="Kanehori K."/>
            <person name="Kawamoto T."/>
            <person name="Nunoshiba T."/>
            <person name="Yamamoto Y."/>
            <person name="Aramaki H."/>
            <person name="Makino K."/>
            <person name="Suzuki M."/>
        </authorList>
    </citation>
    <scope>NUCLEOTIDE SEQUENCE [LARGE SCALE GENOMIC DNA]</scope>
    <source>
        <strain evidence="16">ATCC 51530 / DSM 4299 / JCM 9571 / NBRC 15438 / GSS1</strain>
    </source>
</reference>
<dbReference type="PANTHER" id="PTHR36528:SF1">
    <property type="entry name" value="CRISPR SYSTEM SINGLE-STRAND-SPECIFIC DEOXYRIBONUCLEASE CAS10_CSM1 (SUBTYPE III-A)"/>
    <property type="match status" value="1"/>
</dbReference>
<dbReference type="InterPro" id="IPR000160">
    <property type="entry name" value="GGDEF_dom"/>
</dbReference>
<comment type="cofactor">
    <cofactor evidence="1">
        <name>a divalent metal cation</name>
        <dbReference type="ChEBI" id="CHEBI:60240"/>
    </cofactor>
</comment>
<evidence type="ECO:0000256" key="5">
    <source>
        <dbReference type="ARBA" id="ARBA00022722"/>
    </source>
</evidence>
<proteinExistence type="inferred from homology"/>
<dbReference type="InterPro" id="IPR013408">
    <property type="entry name" value="Cas10/Csm1"/>
</dbReference>
<dbReference type="PROSITE" id="PS51831">
    <property type="entry name" value="HD"/>
    <property type="match status" value="1"/>
</dbReference>
<dbReference type="eggNOG" id="arCOG02666">
    <property type="taxonomic scope" value="Archaea"/>
</dbReference>
<evidence type="ECO:0000256" key="1">
    <source>
        <dbReference type="ARBA" id="ARBA00001968"/>
    </source>
</evidence>
<dbReference type="STRING" id="273116.gene:9380879"/>
<dbReference type="PhylomeDB" id="Q97CJ0"/>
<feature type="domain" description="HD" evidence="14">
    <location>
        <begin position="1"/>
        <end position="87"/>
    </location>
</feature>
<dbReference type="InterPro" id="IPR006674">
    <property type="entry name" value="HD_domain"/>
</dbReference>
<dbReference type="Pfam" id="PF22335">
    <property type="entry name" value="Cas10-Cmr2_palm2"/>
    <property type="match status" value="1"/>
</dbReference>
<dbReference type="InterPro" id="IPR054767">
    <property type="entry name" value="Cas10-Cmr2_palm2"/>
</dbReference>
<keyword evidence="11" id="KW-0051">Antiviral defense</keyword>
<keyword evidence="10" id="KW-0067">ATP-binding</keyword>
<keyword evidence="7" id="KW-0255">Endonuclease</keyword>
<dbReference type="NCBIfam" id="TIGR02578">
    <property type="entry name" value="cas_TM1811_Csm1"/>
    <property type="match status" value="1"/>
</dbReference>